<dbReference type="Pfam" id="PF01233">
    <property type="entry name" value="NMT"/>
    <property type="match status" value="1"/>
</dbReference>
<dbReference type="EC" id="2.3.1.97" evidence="5 11"/>
<dbReference type="PIRSF" id="PIRSF015892">
    <property type="entry name" value="N-myristl_transf"/>
    <property type="match status" value="1"/>
</dbReference>
<evidence type="ECO:0000313" key="16">
    <source>
        <dbReference type="EMBL" id="OJJ83858.1"/>
    </source>
</evidence>
<dbReference type="OrthoDB" id="60315at2759"/>
<dbReference type="AlphaFoldDB" id="A0A1L9VIV5"/>
<comment type="function">
    <text evidence="1 11">Adds a myristoyl group to the N-terminal glycine residue of certain cellular proteins.</text>
</comment>
<dbReference type="InterPro" id="IPR016181">
    <property type="entry name" value="Acyl_CoA_acyltransferase"/>
</dbReference>
<dbReference type="InterPro" id="IPR022678">
    <property type="entry name" value="NMT_CS"/>
</dbReference>
<accession>A0A1L9VIV5</accession>
<protein>
    <recommendedName>
        <fullName evidence="6 11">Glycylpeptide N-tetradecanoyltransferase</fullName>
        <ecNumber evidence="5 11">2.3.1.97</ecNumber>
    </recommendedName>
</protein>
<dbReference type="STRING" id="1160497.A0A1L9VIV5"/>
<dbReference type="Pfam" id="PF02799">
    <property type="entry name" value="NMT_C"/>
    <property type="match status" value="1"/>
</dbReference>
<organism evidence="16 17">
    <name type="scientific">Aspergillus glaucus CBS 516.65</name>
    <dbReference type="NCBI Taxonomy" id="1160497"/>
    <lineage>
        <taxon>Eukaryota</taxon>
        <taxon>Fungi</taxon>
        <taxon>Dikarya</taxon>
        <taxon>Ascomycota</taxon>
        <taxon>Pezizomycotina</taxon>
        <taxon>Eurotiomycetes</taxon>
        <taxon>Eurotiomycetidae</taxon>
        <taxon>Eurotiales</taxon>
        <taxon>Aspergillaceae</taxon>
        <taxon>Aspergillus</taxon>
        <taxon>Aspergillus subgen. Aspergillus</taxon>
    </lineage>
</organism>
<feature type="domain" description="Glycylpeptide N-tetradecanoyltransferase N-terminal" evidence="14">
    <location>
        <begin position="122"/>
        <end position="276"/>
    </location>
</feature>
<dbReference type="EMBL" id="KV878898">
    <property type="protein sequence ID" value="OJJ83858.1"/>
    <property type="molecule type" value="Genomic_DNA"/>
</dbReference>
<keyword evidence="7" id="KW-0963">Cytoplasm</keyword>
<dbReference type="SUPFAM" id="SSF55729">
    <property type="entry name" value="Acyl-CoA N-acyltransferases (Nat)"/>
    <property type="match status" value="2"/>
</dbReference>
<feature type="compositionally biased region" description="Low complexity" evidence="13">
    <location>
        <begin position="14"/>
        <end position="29"/>
    </location>
</feature>
<evidence type="ECO:0000256" key="1">
    <source>
        <dbReference type="ARBA" id="ARBA00003900"/>
    </source>
</evidence>
<proteinExistence type="inferred from homology"/>
<evidence type="ECO:0000256" key="10">
    <source>
        <dbReference type="ARBA" id="ARBA00048276"/>
    </source>
</evidence>
<feature type="region of interest" description="Disordered" evidence="13">
    <location>
        <begin position="1"/>
        <end position="40"/>
    </location>
</feature>
<evidence type="ECO:0000313" key="17">
    <source>
        <dbReference type="Proteomes" id="UP000184300"/>
    </source>
</evidence>
<keyword evidence="8 11" id="KW-0808">Transferase</keyword>
<dbReference type="PROSITE" id="PS00976">
    <property type="entry name" value="NMT_2"/>
    <property type="match status" value="1"/>
</dbReference>
<dbReference type="InterPro" id="IPR000903">
    <property type="entry name" value="NMT"/>
</dbReference>
<evidence type="ECO:0000256" key="4">
    <source>
        <dbReference type="ARBA" id="ARBA00011245"/>
    </source>
</evidence>
<sequence length="506" mass="58062">MSDKRELENKAPEASNTDAANTSTNTNDAGASKPAPKMDPKLTEALLDLNPALKNELATMDKGKAAETLHNLDLSELLTGLSMGGKNPKDMASYKFWQTQPVQRFDEDFSKKEVAEGPIKMIDPERVSKEPDRLLEGFEWTTLDLTNQGELQELWDLLTNHYVEDDNAMFRFRYSQSFLHWALMSPGWRKEWHVGVRATKSKKLVASISGVPTEIRVRDQKLKVTEINFLCIHKKLRSKRLAPVLIKEITRRCYLNGIYQAIYTGGTLLPTPVSSCRYYHRPLDWLKLYEVGFSPLPHGSTKARQISKNHLPYVTSTPNLRPMEVKDIDAVQELLERYEKRFDLNQAFNREEIQHWLLNKPEQKDQVIWSYVVEDPETHKITDFFSFYNLESTVIQHPKHDNVRAAYLYYYATETAFTGDQKALKERLLQLMNDALILAKKAKFDVFNALTLHDNPLFLEQLKFGAGDGQLHYYIYNYRAAPIAGGVNEKNLPDEKKMGGVGVVML</sequence>
<evidence type="ECO:0000256" key="3">
    <source>
        <dbReference type="ARBA" id="ARBA00009469"/>
    </source>
</evidence>
<evidence type="ECO:0000256" key="8">
    <source>
        <dbReference type="ARBA" id="ARBA00022679"/>
    </source>
</evidence>
<evidence type="ECO:0000256" key="13">
    <source>
        <dbReference type="SAM" id="MobiDB-lite"/>
    </source>
</evidence>
<evidence type="ECO:0000256" key="5">
    <source>
        <dbReference type="ARBA" id="ARBA00012923"/>
    </source>
</evidence>
<comment type="similarity">
    <text evidence="3 12">Belongs to the NMT family.</text>
</comment>
<dbReference type="InterPro" id="IPR022677">
    <property type="entry name" value="NMT_C"/>
</dbReference>
<reference evidence="17" key="1">
    <citation type="journal article" date="2017" name="Genome Biol.">
        <title>Comparative genomics reveals high biological diversity and specific adaptations in the industrially and medically important fungal genus Aspergillus.</title>
        <authorList>
            <person name="de Vries R.P."/>
            <person name="Riley R."/>
            <person name="Wiebenga A."/>
            <person name="Aguilar-Osorio G."/>
            <person name="Amillis S."/>
            <person name="Uchima C.A."/>
            <person name="Anderluh G."/>
            <person name="Asadollahi M."/>
            <person name="Askin M."/>
            <person name="Barry K."/>
            <person name="Battaglia E."/>
            <person name="Bayram O."/>
            <person name="Benocci T."/>
            <person name="Braus-Stromeyer S.A."/>
            <person name="Caldana C."/>
            <person name="Canovas D."/>
            <person name="Cerqueira G.C."/>
            <person name="Chen F."/>
            <person name="Chen W."/>
            <person name="Choi C."/>
            <person name="Clum A."/>
            <person name="Dos Santos R.A."/>
            <person name="Damasio A.R."/>
            <person name="Diallinas G."/>
            <person name="Emri T."/>
            <person name="Fekete E."/>
            <person name="Flipphi M."/>
            <person name="Freyberg S."/>
            <person name="Gallo A."/>
            <person name="Gournas C."/>
            <person name="Habgood R."/>
            <person name="Hainaut M."/>
            <person name="Harispe M.L."/>
            <person name="Henrissat B."/>
            <person name="Hilden K.S."/>
            <person name="Hope R."/>
            <person name="Hossain A."/>
            <person name="Karabika E."/>
            <person name="Karaffa L."/>
            <person name="Karanyi Z."/>
            <person name="Krasevec N."/>
            <person name="Kuo A."/>
            <person name="Kusch H."/>
            <person name="LaButti K."/>
            <person name="Lagendijk E.L."/>
            <person name="Lapidus A."/>
            <person name="Levasseur A."/>
            <person name="Lindquist E."/>
            <person name="Lipzen A."/>
            <person name="Logrieco A.F."/>
            <person name="MacCabe A."/>
            <person name="Maekelae M.R."/>
            <person name="Malavazi I."/>
            <person name="Melin P."/>
            <person name="Meyer V."/>
            <person name="Mielnichuk N."/>
            <person name="Miskei M."/>
            <person name="Molnar A.P."/>
            <person name="Mule G."/>
            <person name="Ngan C.Y."/>
            <person name="Orejas M."/>
            <person name="Orosz E."/>
            <person name="Ouedraogo J.P."/>
            <person name="Overkamp K.M."/>
            <person name="Park H.-S."/>
            <person name="Perrone G."/>
            <person name="Piumi F."/>
            <person name="Punt P.J."/>
            <person name="Ram A.F."/>
            <person name="Ramon A."/>
            <person name="Rauscher S."/>
            <person name="Record E."/>
            <person name="Riano-Pachon D.M."/>
            <person name="Robert V."/>
            <person name="Roehrig J."/>
            <person name="Ruller R."/>
            <person name="Salamov A."/>
            <person name="Salih N.S."/>
            <person name="Samson R.A."/>
            <person name="Sandor E."/>
            <person name="Sanguinetti M."/>
            <person name="Schuetze T."/>
            <person name="Sepcic K."/>
            <person name="Shelest E."/>
            <person name="Sherlock G."/>
            <person name="Sophianopoulou V."/>
            <person name="Squina F.M."/>
            <person name="Sun H."/>
            <person name="Susca A."/>
            <person name="Todd R.B."/>
            <person name="Tsang A."/>
            <person name="Unkles S.E."/>
            <person name="van de Wiele N."/>
            <person name="van Rossen-Uffink D."/>
            <person name="Oliveira J.V."/>
            <person name="Vesth T.C."/>
            <person name="Visser J."/>
            <person name="Yu J.-H."/>
            <person name="Zhou M."/>
            <person name="Andersen M.R."/>
            <person name="Archer D.B."/>
            <person name="Baker S.E."/>
            <person name="Benoit I."/>
            <person name="Brakhage A.A."/>
            <person name="Braus G.H."/>
            <person name="Fischer R."/>
            <person name="Frisvad J.C."/>
            <person name="Goldman G.H."/>
            <person name="Houbraken J."/>
            <person name="Oakley B."/>
            <person name="Pocsi I."/>
            <person name="Scazzocchio C."/>
            <person name="Seiboth B."/>
            <person name="vanKuyk P.A."/>
            <person name="Wortman J."/>
            <person name="Dyer P.S."/>
            <person name="Grigoriev I.V."/>
        </authorList>
    </citation>
    <scope>NUCLEOTIDE SEQUENCE [LARGE SCALE GENOMIC DNA]</scope>
    <source>
        <strain evidence="17">CBS 516.65</strain>
    </source>
</reference>
<dbReference type="InterPro" id="IPR022676">
    <property type="entry name" value="NMT_N"/>
</dbReference>
<dbReference type="PANTHER" id="PTHR11377">
    <property type="entry name" value="N-MYRISTOYL TRANSFERASE"/>
    <property type="match status" value="1"/>
</dbReference>
<dbReference type="FunFam" id="3.40.630.30:FF:000056">
    <property type="entry name" value="Glycylpeptide N-tetradecanoyltransferase"/>
    <property type="match status" value="1"/>
</dbReference>
<keyword evidence="9 11" id="KW-0012">Acyltransferase</keyword>
<comment type="subunit">
    <text evidence="4">Monomer.</text>
</comment>
<comment type="subcellular location">
    <subcellularLocation>
        <location evidence="2">Cytoplasm</location>
    </subcellularLocation>
</comment>
<dbReference type="GeneID" id="34456964"/>
<evidence type="ECO:0000259" key="14">
    <source>
        <dbReference type="Pfam" id="PF01233"/>
    </source>
</evidence>
<evidence type="ECO:0000256" key="7">
    <source>
        <dbReference type="ARBA" id="ARBA00022490"/>
    </source>
</evidence>
<dbReference type="Gene3D" id="3.40.630.30">
    <property type="match status" value="2"/>
</dbReference>
<evidence type="ECO:0000256" key="6">
    <source>
        <dbReference type="ARBA" id="ARBA00022240"/>
    </source>
</evidence>
<evidence type="ECO:0000256" key="12">
    <source>
        <dbReference type="RuleBase" id="RU004178"/>
    </source>
</evidence>
<comment type="catalytic activity">
    <reaction evidence="10 11">
        <text>N-terminal glycyl-[protein] + tetradecanoyl-CoA = N-tetradecanoylglycyl-[protein] + CoA + H(+)</text>
        <dbReference type="Rhea" id="RHEA:15521"/>
        <dbReference type="Rhea" id="RHEA-COMP:12666"/>
        <dbReference type="Rhea" id="RHEA-COMP:12667"/>
        <dbReference type="ChEBI" id="CHEBI:15378"/>
        <dbReference type="ChEBI" id="CHEBI:57287"/>
        <dbReference type="ChEBI" id="CHEBI:57385"/>
        <dbReference type="ChEBI" id="CHEBI:64723"/>
        <dbReference type="ChEBI" id="CHEBI:133050"/>
        <dbReference type="EC" id="2.3.1.97"/>
    </reaction>
</comment>
<evidence type="ECO:0000256" key="11">
    <source>
        <dbReference type="RuleBase" id="RU000586"/>
    </source>
</evidence>
<gene>
    <name evidence="16" type="ORF">ASPGLDRAFT_127113</name>
</gene>
<dbReference type="PANTHER" id="PTHR11377:SF5">
    <property type="entry name" value="GLYCYLPEPTIDE N-TETRADECANOYLTRANSFERASE"/>
    <property type="match status" value="1"/>
</dbReference>
<evidence type="ECO:0000256" key="2">
    <source>
        <dbReference type="ARBA" id="ARBA00004496"/>
    </source>
</evidence>
<dbReference type="GO" id="GO:0005737">
    <property type="term" value="C:cytoplasm"/>
    <property type="evidence" value="ECO:0007669"/>
    <property type="project" value="UniProtKB-SubCell"/>
</dbReference>
<dbReference type="Proteomes" id="UP000184300">
    <property type="component" value="Unassembled WGS sequence"/>
</dbReference>
<dbReference type="PROSITE" id="PS00975">
    <property type="entry name" value="NMT_1"/>
    <property type="match status" value="1"/>
</dbReference>
<name>A0A1L9VIV5_ASPGL</name>
<keyword evidence="17" id="KW-1185">Reference proteome</keyword>
<evidence type="ECO:0000256" key="9">
    <source>
        <dbReference type="ARBA" id="ARBA00023315"/>
    </source>
</evidence>
<feature type="compositionally biased region" description="Basic and acidic residues" evidence="13">
    <location>
        <begin position="1"/>
        <end position="11"/>
    </location>
</feature>
<dbReference type="VEuPathDB" id="FungiDB:ASPGLDRAFT_127113"/>
<dbReference type="GO" id="GO:0004379">
    <property type="term" value="F:glycylpeptide N-tetradecanoyltransferase activity"/>
    <property type="evidence" value="ECO:0007669"/>
    <property type="project" value="UniProtKB-EC"/>
</dbReference>
<dbReference type="FunFam" id="3.40.630.30:FF:000042">
    <property type="entry name" value="Glycylpeptide N-tetradecanoyltransferase"/>
    <property type="match status" value="1"/>
</dbReference>
<feature type="domain" description="Glycylpeptide N-tetradecanoyltransferase C-terminal" evidence="15">
    <location>
        <begin position="290"/>
        <end position="504"/>
    </location>
</feature>
<dbReference type="RefSeq" id="XP_022400556.1">
    <property type="nucleotide sequence ID" value="XM_022540703.1"/>
</dbReference>
<evidence type="ECO:0000259" key="15">
    <source>
        <dbReference type="Pfam" id="PF02799"/>
    </source>
</evidence>